<proteinExistence type="predicted"/>
<dbReference type="EMBL" id="GBXM01010982">
    <property type="protein sequence ID" value="JAH97595.1"/>
    <property type="molecule type" value="Transcribed_RNA"/>
</dbReference>
<sequence length="94" mass="10898">MPLLWLAGNSWSRSEGVRSLKSRKQYSPFGESVLLFVQHRISVERLTDIGKHCMSFVEAAMHVHSQLPRYLLIWSGIASPFPYNVFEHDQCYQT</sequence>
<dbReference type="AlphaFoldDB" id="A0A0E9X6V0"/>
<name>A0A0E9X6V0_ANGAN</name>
<evidence type="ECO:0000313" key="1">
    <source>
        <dbReference type="EMBL" id="JAH97595.1"/>
    </source>
</evidence>
<reference evidence="1" key="2">
    <citation type="journal article" date="2015" name="Fish Shellfish Immunol.">
        <title>Early steps in the European eel (Anguilla anguilla)-Vibrio vulnificus interaction in the gills: Role of the RtxA13 toxin.</title>
        <authorList>
            <person name="Callol A."/>
            <person name="Pajuelo D."/>
            <person name="Ebbesson L."/>
            <person name="Teles M."/>
            <person name="MacKenzie S."/>
            <person name="Amaro C."/>
        </authorList>
    </citation>
    <scope>NUCLEOTIDE SEQUENCE</scope>
</reference>
<protein>
    <submittedName>
        <fullName evidence="1">Uncharacterized protein</fullName>
    </submittedName>
</protein>
<reference evidence="1" key="1">
    <citation type="submission" date="2014-11" db="EMBL/GenBank/DDBJ databases">
        <authorList>
            <person name="Amaro Gonzalez C."/>
        </authorList>
    </citation>
    <scope>NUCLEOTIDE SEQUENCE</scope>
</reference>
<organism evidence="1">
    <name type="scientific">Anguilla anguilla</name>
    <name type="common">European freshwater eel</name>
    <name type="synonym">Muraena anguilla</name>
    <dbReference type="NCBI Taxonomy" id="7936"/>
    <lineage>
        <taxon>Eukaryota</taxon>
        <taxon>Metazoa</taxon>
        <taxon>Chordata</taxon>
        <taxon>Craniata</taxon>
        <taxon>Vertebrata</taxon>
        <taxon>Euteleostomi</taxon>
        <taxon>Actinopterygii</taxon>
        <taxon>Neopterygii</taxon>
        <taxon>Teleostei</taxon>
        <taxon>Anguilliformes</taxon>
        <taxon>Anguillidae</taxon>
        <taxon>Anguilla</taxon>
    </lineage>
</organism>
<accession>A0A0E9X6V0</accession>